<reference evidence="11 12" key="1">
    <citation type="submission" date="2021-06" db="EMBL/GenBank/DDBJ databases">
        <authorList>
            <person name="Palmer J.M."/>
        </authorList>
    </citation>
    <scope>NUCLEOTIDE SEQUENCE [LARGE SCALE GENOMIC DNA]</scope>
    <source>
        <strain evidence="11 12">XC_2019</strain>
        <tissue evidence="11">Muscle</tissue>
    </source>
</reference>
<dbReference type="InterPro" id="IPR036236">
    <property type="entry name" value="Znf_C2H2_sf"/>
</dbReference>
<keyword evidence="7" id="KW-0238">DNA-binding</keyword>
<protein>
    <recommendedName>
        <fullName evidence="10">ZFPM2-like C-terminal CCHC zinc finger domain-containing protein</fullName>
    </recommendedName>
</protein>
<evidence type="ECO:0000256" key="6">
    <source>
        <dbReference type="ARBA" id="ARBA00023015"/>
    </source>
</evidence>
<dbReference type="EMBL" id="JAHRIN010075755">
    <property type="protein sequence ID" value="MEQ2217292.1"/>
    <property type="molecule type" value="Genomic_DNA"/>
</dbReference>
<name>A0ABV0S9N8_9TELE</name>
<feature type="domain" description="ZFPM2-like C-terminal CCHC zinc finger" evidence="10">
    <location>
        <begin position="68"/>
        <end position="91"/>
    </location>
</feature>
<keyword evidence="12" id="KW-1185">Reference proteome</keyword>
<evidence type="ECO:0000256" key="7">
    <source>
        <dbReference type="ARBA" id="ARBA00023125"/>
    </source>
</evidence>
<evidence type="ECO:0000256" key="5">
    <source>
        <dbReference type="ARBA" id="ARBA00022833"/>
    </source>
</evidence>
<evidence type="ECO:0000256" key="2">
    <source>
        <dbReference type="ARBA" id="ARBA00022723"/>
    </source>
</evidence>
<evidence type="ECO:0000256" key="8">
    <source>
        <dbReference type="ARBA" id="ARBA00023163"/>
    </source>
</evidence>
<keyword evidence="5" id="KW-0862">Zinc</keyword>
<dbReference type="Pfam" id="PF25445">
    <property type="entry name" value="CCHC_ZFPM2"/>
    <property type="match status" value="1"/>
</dbReference>
<keyword evidence="3" id="KW-0677">Repeat</keyword>
<evidence type="ECO:0000259" key="10">
    <source>
        <dbReference type="Pfam" id="PF25445"/>
    </source>
</evidence>
<comment type="caution">
    <text evidence="11">The sequence shown here is derived from an EMBL/GenBank/DDBJ whole genome shotgun (WGS) entry which is preliminary data.</text>
</comment>
<comment type="subcellular location">
    <subcellularLocation>
        <location evidence="1">Nucleus</location>
    </subcellularLocation>
</comment>
<keyword evidence="8" id="KW-0804">Transcription</keyword>
<keyword evidence="9" id="KW-0539">Nucleus</keyword>
<evidence type="ECO:0000313" key="12">
    <source>
        <dbReference type="Proteomes" id="UP001434883"/>
    </source>
</evidence>
<gene>
    <name evidence="11" type="ORF">XENOCAPTIV_003400</name>
</gene>
<evidence type="ECO:0000313" key="11">
    <source>
        <dbReference type="EMBL" id="MEQ2217292.1"/>
    </source>
</evidence>
<evidence type="ECO:0000256" key="9">
    <source>
        <dbReference type="ARBA" id="ARBA00023242"/>
    </source>
</evidence>
<proteinExistence type="predicted"/>
<evidence type="ECO:0000256" key="3">
    <source>
        <dbReference type="ARBA" id="ARBA00022737"/>
    </source>
</evidence>
<keyword evidence="6" id="KW-0805">Transcription regulation</keyword>
<sequence>MQLGADCDKVLCLSLCQGLCVEPGDPPLLQQPLQTSKSGIQQIIECFRSGTNQLKSMLLREVDTIFECKLCRSLFRGLPNLITHKEYYCLSRLPESDGKQRNTCTASQMH</sequence>
<keyword evidence="4" id="KW-0863">Zinc-finger</keyword>
<dbReference type="Proteomes" id="UP001434883">
    <property type="component" value="Unassembled WGS sequence"/>
</dbReference>
<keyword evidence="2" id="KW-0479">Metal-binding</keyword>
<dbReference type="InterPro" id="IPR059121">
    <property type="entry name" value="CCHC_ZFPM2-like"/>
</dbReference>
<evidence type="ECO:0000256" key="4">
    <source>
        <dbReference type="ARBA" id="ARBA00022771"/>
    </source>
</evidence>
<accession>A0ABV0S9N8</accession>
<dbReference type="SUPFAM" id="SSF57667">
    <property type="entry name" value="beta-beta-alpha zinc fingers"/>
    <property type="match status" value="1"/>
</dbReference>
<evidence type="ECO:0000256" key="1">
    <source>
        <dbReference type="ARBA" id="ARBA00004123"/>
    </source>
</evidence>
<organism evidence="11 12">
    <name type="scientific">Xenoophorus captivus</name>
    <dbReference type="NCBI Taxonomy" id="1517983"/>
    <lineage>
        <taxon>Eukaryota</taxon>
        <taxon>Metazoa</taxon>
        <taxon>Chordata</taxon>
        <taxon>Craniata</taxon>
        <taxon>Vertebrata</taxon>
        <taxon>Euteleostomi</taxon>
        <taxon>Actinopterygii</taxon>
        <taxon>Neopterygii</taxon>
        <taxon>Teleostei</taxon>
        <taxon>Neoteleostei</taxon>
        <taxon>Acanthomorphata</taxon>
        <taxon>Ovalentaria</taxon>
        <taxon>Atherinomorphae</taxon>
        <taxon>Cyprinodontiformes</taxon>
        <taxon>Goodeidae</taxon>
        <taxon>Xenoophorus</taxon>
    </lineage>
</organism>
<dbReference type="InterPro" id="IPR039149">
    <property type="entry name" value="ZNF800"/>
</dbReference>
<dbReference type="PANTHER" id="PTHR21020">
    <property type="entry name" value="ZINC FINGER PROTEIN 800"/>
    <property type="match status" value="1"/>
</dbReference>
<dbReference type="PANTHER" id="PTHR21020:SF0">
    <property type="entry name" value="ZINC FINGER PROTEIN 800"/>
    <property type="match status" value="1"/>
</dbReference>